<reference evidence="7" key="1">
    <citation type="journal article" date="2019" name="Int. J. Syst. Evol. Microbiol.">
        <title>The Global Catalogue of Microorganisms (GCM) 10K type strain sequencing project: providing services to taxonomists for standard genome sequencing and annotation.</title>
        <authorList>
            <consortium name="The Broad Institute Genomics Platform"/>
            <consortium name="The Broad Institute Genome Sequencing Center for Infectious Disease"/>
            <person name="Wu L."/>
            <person name="Ma J."/>
        </authorList>
    </citation>
    <scope>NUCLEOTIDE SEQUENCE [LARGE SCALE GENOMIC DNA]</scope>
    <source>
        <strain evidence="7">CGMCC 1.15044</strain>
    </source>
</reference>
<protein>
    <recommendedName>
        <fullName evidence="5">Metallo-beta-lactamase domain-containing protein</fullName>
    </recommendedName>
</protein>
<dbReference type="SUPFAM" id="SSF56281">
    <property type="entry name" value="Metallo-hydrolase/oxidoreductase"/>
    <property type="match status" value="1"/>
</dbReference>
<comment type="function">
    <text evidence="3">Counteracts the endogenous Pycsar antiviral defense system. Phosphodiesterase that enables metal-dependent hydrolysis of host cyclic nucleotide Pycsar defense signals such as cCMP and cUMP.</text>
</comment>
<dbReference type="InterPro" id="IPR001279">
    <property type="entry name" value="Metallo-B-lactamas"/>
</dbReference>
<dbReference type="RefSeq" id="WP_094095597.1">
    <property type="nucleotide sequence ID" value="NZ_BMHF01000002.1"/>
</dbReference>
<evidence type="ECO:0000313" key="6">
    <source>
        <dbReference type="EMBL" id="GGA28236.1"/>
    </source>
</evidence>
<keyword evidence="7" id="KW-1185">Reference proteome</keyword>
<dbReference type="Pfam" id="PF12706">
    <property type="entry name" value="Lactamase_B_2"/>
    <property type="match status" value="1"/>
</dbReference>
<organism evidence="6 7">
    <name type="scientific">Paenibacillus physcomitrellae</name>
    <dbReference type="NCBI Taxonomy" id="1619311"/>
    <lineage>
        <taxon>Bacteria</taxon>
        <taxon>Bacillati</taxon>
        <taxon>Bacillota</taxon>
        <taxon>Bacilli</taxon>
        <taxon>Bacillales</taxon>
        <taxon>Paenibacillaceae</taxon>
        <taxon>Paenibacillus</taxon>
    </lineage>
</organism>
<evidence type="ECO:0000256" key="4">
    <source>
        <dbReference type="ARBA" id="ARBA00048505"/>
    </source>
</evidence>
<evidence type="ECO:0000259" key="5">
    <source>
        <dbReference type="Pfam" id="PF12706"/>
    </source>
</evidence>
<dbReference type="InterPro" id="IPR036866">
    <property type="entry name" value="RibonucZ/Hydroxyglut_hydro"/>
</dbReference>
<dbReference type="PANTHER" id="PTHR43546:SF9">
    <property type="entry name" value="L-ASCORBATE-6-PHOSPHATE LACTONASE ULAG-RELATED"/>
    <property type="match status" value="1"/>
</dbReference>
<evidence type="ECO:0000256" key="1">
    <source>
        <dbReference type="ARBA" id="ARBA00022801"/>
    </source>
</evidence>
<dbReference type="EMBL" id="BMHF01000002">
    <property type="protein sequence ID" value="GGA28236.1"/>
    <property type="molecule type" value="Genomic_DNA"/>
</dbReference>
<feature type="domain" description="Metallo-beta-lactamase" evidence="5">
    <location>
        <begin position="19"/>
        <end position="213"/>
    </location>
</feature>
<dbReference type="Proteomes" id="UP000609323">
    <property type="component" value="Unassembled WGS sequence"/>
</dbReference>
<dbReference type="InterPro" id="IPR050114">
    <property type="entry name" value="UPF0173_UPF0282_UlaG_hydrolase"/>
</dbReference>
<name>A0ABQ1FT09_9BACL</name>
<proteinExistence type="predicted"/>
<gene>
    <name evidence="6" type="ORF">GCM10010917_11500</name>
</gene>
<comment type="catalytic activity">
    <reaction evidence="4">
        <text>3',5'-cyclic UMP + H2O = UMP + H(+)</text>
        <dbReference type="Rhea" id="RHEA:70575"/>
        <dbReference type="ChEBI" id="CHEBI:15377"/>
        <dbReference type="ChEBI" id="CHEBI:15378"/>
        <dbReference type="ChEBI" id="CHEBI:57865"/>
        <dbReference type="ChEBI" id="CHEBI:184387"/>
    </reaction>
    <physiologicalReaction direction="left-to-right" evidence="4">
        <dbReference type="Rhea" id="RHEA:70576"/>
    </physiologicalReaction>
</comment>
<evidence type="ECO:0000256" key="2">
    <source>
        <dbReference type="ARBA" id="ARBA00034221"/>
    </source>
</evidence>
<keyword evidence="1" id="KW-0378">Hydrolase</keyword>
<accession>A0ABQ1FT09</accession>
<dbReference type="PANTHER" id="PTHR43546">
    <property type="entry name" value="UPF0173 METAL-DEPENDENT HYDROLASE MJ1163-RELATED"/>
    <property type="match status" value="1"/>
</dbReference>
<evidence type="ECO:0000313" key="7">
    <source>
        <dbReference type="Proteomes" id="UP000609323"/>
    </source>
</evidence>
<sequence length="251" mass="27586">MKIQLVRHATLWIEYGGTTFLVDPMFSETGANPPIPNTENGRRNPLIPLPGPAAQWTAPDVMIVTHLHRDHWDQAAAEALPKSTPVLCQPGDRQTFAEAGFRNVTEIQEHLDFGGILIHRTGGRHGTGEIGRAMGPVSGFVFQAEHEPSLYVAGDTIWCDEVKAALDAFKPQAVVVNAGGARFLEGDPITMTDMDIAKLARYAPYTHITAVHMDSINHCLLTRDLLKIRLSNENLLDRVAIPNDGEWVENA</sequence>
<dbReference type="Gene3D" id="3.60.15.10">
    <property type="entry name" value="Ribonuclease Z/Hydroxyacylglutathione hydrolase-like"/>
    <property type="match status" value="1"/>
</dbReference>
<comment type="caution">
    <text evidence="6">The sequence shown here is derived from an EMBL/GenBank/DDBJ whole genome shotgun (WGS) entry which is preliminary data.</text>
</comment>
<comment type="catalytic activity">
    <reaction evidence="2">
        <text>3',5'-cyclic CMP + H2O = CMP + H(+)</text>
        <dbReference type="Rhea" id="RHEA:72675"/>
        <dbReference type="ChEBI" id="CHEBI:15377"/>
        <dbReference type="ChEBI" id="CHEBI:15378"/>
        <dbReference type="ChEBI" id="CHEBI:58003"/>
        <dbReference type="ChEBI" id="CHEBI:60377"/>
    </reaction>
    <physiologicalReaction direction="left-to-right" evidence="2">
        <dbReference type="Rhea" id="RHEA:72676"/>
    </physiologicalReaction>
</comment>
<evidence type="ECO:0000256" key="3">
    <source>
        <dbReference type="ARBA" id="ARBA00034301"/>
    </source>
</evidence>